<gene>
    <name evidence="1" type="ORF">L1987_78392</name>
</gene>
<sequence length="69" mass="7955">MMHNIMDKSVVVAATSYKSSIEMILERAPVPNSFRSRFIVLLQSLRNRNIYTTGLDWIGLDLKVTVWID</sequence>
<evidence type="ECO:0000313" key="2">
    <source>
        <dbReference type="Proteomes" id="UP001056120"/>
    </source>
</evidence>
<keyword evidence="2" id="KW-1185">Reference proteome</keyword>
<comment type="caution">
    <text evidence="1">The sequence shown here is derived from an EMBL/GenBank/DDBJ whole genome shotgun (WGS) entry which is preliminary data.</text>
</comment>
<reference evidence="2" key="1">
    <citation type="journal article" date="2022" name="Mol. Ecol. Resour.">
        <title>The genomes of chicory, endive, great burdock and yacon provide insights into Asteraceae palaeo-polyploidization history and plant inulin production.</title>
        <authorList>
            <person name="Fan W."/>
            <person name="Wang S."/>
            <person name="Wang H."/>
            <person name="Wang A."/>
            <person name="Jiang F."/>
            <person name="Liu H."/>
            <person name="Zhao H."/>
            <person name="Xu D."/>
            <person name="Zhang Y."/>
        </authorList>
    </citation>
    <scope>NUCLEOTIDE SEQUENCE [LARGE SCALE GENOMIC DNA]</scope>
    <source>
        <strain evidence="2">cv. Yunnan</strain>
    </source>
</reference>
<organism evidence="1 2">
    <name type="scientific">Smallanthus sonchifolius</name>
    <dbReference type="NCBI Taxonomy" id="185202"/>
    <lineage>
        <taxon>Eukaryota</taxon>
        <taxon>Viridiplantae</taxon>
        <taxon>Streptophyta</taxon>
        <taxon>Embryophyta</taxon>
        <taxon>Tracheophyta</taxon>
        <taxon>Spermatophyta</taxon>
        <taxon>Magnoliopsida</taxon>
        <taxon>eudicotyledons</taxon>
        <taxon>Gunneridae</taxon>
        <taxon>Pentapetalae</taxon>
        <taxon>asterids</taxon>
        <taxon>campanulids</taxon>
        <taxon>Asterales</taxon>
        <taxon>Asteraceae</taxon>
        <taxon>Asteroideae</taxon>
        <taxon>Heliantheae alliance</taxon>
        <taxon>Millerieae</taxon>
        <taxon>Smallanthus</taxon>
    </lineage>
</organism>
<name>A0ACB8ZH09_9ASTR</name>
<protein>
    <submittedName>
        <fullName evidence="1">Uncharacterized protein</fullName>
    </submittedName>
</protein>
<evidence type="ECO:0000313" key="1">
    <source>
        <dbReference type="EMBL" id="KAI3695395.1"/>
    </source>
</evidence>
<accession>A0ACB8ZH09</accession>
<proteinExistence type="predicted"/>
<dbReference type="Proteomes" id="UP001056120">
    <property type="component" value="Linkage Group LG26"/>
</dbReference>
<reference evidence="1 2" key="2">
    <citation type="journal article" date="2022" name="Mol. Ecol. Resour.">
        <title>The genomes of chicory, endive, great burdock and yacon provide insights into Asteraceae paleo-polyploidization history and plant inulin production.</title>
        <authorList>
            <person name="Fan W."/>
            <person name="Wang S."/>
            <person name="Wang H."/>
            <person name="Wang A."/>
            <person name="Jiang F."/>
            <person name="Liu H."/>
            <person name="Zhao H."/>
            <person name="Xu D."/>
            <person name="Zhang Y."/>
        </authorList>
    </citation>
    <scope>NUCLEOTIDE SEQUENCE [LARGE SCALE GENOMIC DNA]</scope>
    <source>
        <strain evidence="2">cv. Yunnan</strain>
        <tissue evidence="1">Leaves</tissue>
    </source>
</reference>
<dbReference type="EMBL" id="CM042043">
    <property type="protein sequence ID" value="KAI3695395.1"/>
    <property type="molecule type" value="Genomic_DNA"/>
</dbReference>